<dbReference type="GO" id="GO:0005886">
    <property type="term" value="C:plasma membrane"/>
    <property type="evidence" value="ECO:0007669"/>
    <property type="project" value="UniProtKB-SubCell"/>
</dbReference>
<dbReference type="AlphaFoldDB" id="C5CSD0"/>
<dbReference type="InterPro" id="IPR011990">
    <property type="entry name" value="TPR-like_helical_dom_sf"/>
</dbReference>
<gene>
    <name evidence="12" type="ordered locus">Vapar_1377</name>
</gene>
<evidence type="ECO:0000256" key="5">
    <source>
        <dbReference type="ARBA" id="ARBA00022519"/>
    </source>
</evidence>
<evidence type="ECO:0000256" key="4">
    <source>
        <dbReference type="ARBA" id="ARBA00022475"/>
    </source>
</evidence>
<dbReference type="NCBIfam" id="TIGR00540">
    <property type="entry name" value="TPR_hemY_coli"/>
    <property type="match status" value="1"/>
</dbReference>
<dbReference type="HOGENOM" id="CLU_037501_0_1_4"/>
<dbReference type="EMBL" id="CP001635">
    <property type="protein sequence ID" value="ACS18028.1"/>
    <property type="molecule type" value="Genomic_DNA"/>
</dbReference>
<name>C5CSD0_VARPS</name>
<dbReference type="STRING" id="543728.Vapar_1377"/>
<dbReference type="OrthoDB" id="9151794at2"/>
<keyword evidence="9" id="KW-0627">Porphyrin biosynthesis</keyword>
<evidence type="ECO:0000313" key="12">
    <source>
        <dbReference type="EMBL" id="ACS18028.1"/>
    </source>
</evidence>
<evidence type="ECO:0000256" key="8">
    <source>
        <dbReference type="ARBA" id="ARBA00023136"/>
    </source>
</evidence>
<evidence type="ECO:0000256" key="9">
    <source>
        <dbReference type="ARBA" id="ARBA00023244"/>
    </source>
</evidence>
<keyword evidence="5" id="KW-0997">Cell inner membrane</keyword>
<evidence type="ECO:0000256" key="1">
    <source>
        <dbReference type="ARBA" id="ARBA00002962"/>
    </source>
</evidence>
<protein>
    <submittedName>
        <fullName evidence="12">HemY domain protein</fullName>
    </submittedName>
</protein>
<keyword evidence="6 10" id="KW-0812">Transmembrane</keyword>
<keyword evidence="4" id="KW-1003">Cell membrane</keyword>
<dbReference type="GO" id="GO:0006779">
    <property type="term" value="P:porphyrin-containing compound biosynthetic process"/>
    <property type="evidence" value="ECO:0007669"/>
    <property type="project" value="UniProtKB-KW"/>
</dbReference>
<evidence type="ECO:0000256" key="6">
    <source>
        <dbReference type="ARBA" id="ARBA00022692"/>
    </source>
</evidence>
<dbReference type="InterPro" id="IPR005254">
    <property type="entry name" value="Heme_biosyn_assoc_TPR_pro"/>
</dbReference>
<feature type="domain" description="HemY N-terminal" evidence="11">
    <location>
        <begin position="26"/>
        <end position="120"/>
    </location>
</feature>
<dbReference type="KEGG" id="vap:Vapar_1377"/>
<dbReference type="Pfam" id="PF07219">
    <property type="entry name" value="HemY_N"/>
    <property type="match status" value="1"/>
</dbReference>
<evidence type="ECO:0000256" key="3">
    <source>
        <dbReference type="ARBA" id="ARBA00004744"/>
    </source>
</evidence>
<dbReference type="eggNOG" id="COG3071">
    <property type="taxonomic scope" value="Bacteria"/>
</dbReference>
<evidence type="ECO:0000256" key="10">
    <source>
        <dbReference type="SAM" id="Phobius"/>
    </source>
</evidence>
<dbReference type="UniPathway" id="UPA00252"/>
<reference evidence="12" key="1">
    <citation type="submission" date="2009-06" db="EMBL/GenBank/DDBJ databases">
        <title>Complete sequence of chromosome 1 of Variovorax paradoxus S110.</title>
        <authorList>
            <consortium name="US DOE Joint Genome Institute"/>
            <person name="Lucas S."/>
            <person name="Copeland A."/>
            <person name="Lapidus A."/>
            <person name="Glavina del Rio T."/>
            <person name="Tice H."/>
            <person name="Bruce D."/>
            <person name="Goodwin L."/>
            <person name="Pitluck S."/>
            <person name="Chertkov O."/>
            <person name="Brettin T."/>
            <person name="Detter J.C."/>
            <person name="Han C."/>
            <person name="Larimer F."/>
            <person name="Land M."/>
            <person name="Hauser L."/>
            <person name="Kyrpides N."/>
            <person name="Ovchinnikova G."/>
            <person name="Orwin P."/>
            <person name="Leadbetter J.R."/>
            <person name="Spain J.C."/>
            <person name="Han J.I."/>
        </authorList>
    </citation>
    <scope>NUCLEOTIDE SEQUENCE</scope>
    <source>
        <strain evidence="12">S110</strain>
    </source>
</reference>
<comment type="subcellular location">
    <subcellularLocation>
        <location evidence="2">Cell inner membrane</location>
        <topology evidence="2">Multi-pass membrane protein</topology>
    </subcellularLocation>
</comment>
<evidence type="ECO:0000259" key="11">
    <source>
        <dbReference type="Pfam" id="PF07219"/>
    </source>
</evidence>
<keyword evidence="7 10" id="KW-1133">Transmembrane helix</keyword>
<organism evidence="12">
    <name type="scientific">Variovorax paradoxus (strain S110)</name>
    <dbReference type="NCBI Taxonomy" id="543728"/>
    <lineage>
        <taxon>Bacteria</taxon>
        <taxon>Pseudomonadati</taxon>
        <taxon>Pseudomonadota</taxon>
        <taxon>Betaproteobacteria</taxon>
        <taxon>Burkholderiales</taxon>
        <taxon>Comamonadaceae</taxon>
        <taxon>Variovorax</taxon>
    </lineage>
</organism>
<dbReference type="InterPro" id="IPR010817">
    <property type="entry name" value="HemY_N"/>
</dbReference>
<keyword evidence="8 10" id="KW-0472">Membrane</keyword>
<comment type="function">
    <text evidence="1">Involved in a late step of protoheme IX synthesis.</text>
</comment>
<sequence length="427" mass="47064" precursor="true">MRAALWLLALFAVAAAVALFAGNNQGTITVFWPPWRVDLSLNLVLVILLAAFVLLHLALRGLAALFSLPTQARQWRLQQKERMLHSALLDAMVQLLSGRFSRARKAAQAALVQEKTLAALGASLPQSQQVRVLSHLLAAESAQALQDRPARDAHLQQALNESVERNVLASPETREGVQLRAARWALEDHDPAGALTRLEELPQGVQRRTLALRIRLKAARQDGRTLEALETARLLAKHRAFSDGAAQSIVRGLATELLSGAHDPAQLLRAWAELDAAEREMPEVAIHAAQRMVALRGDLSLARGWLLPAWERMVSQPRGLGDTLRVKMARALEAGLDSVDADWLARIETAQRNNPRDPNLQYLAGMACMKRQLWGKAQQLLMQAGLGLQDTELYRRAWLALAELAETRGDEEQAAAAWKRAAQTEKA</sequence>
<feature type="transmembrane region" description="Helical" evidence="10">
    <location>
        <begin position="44"/>
        <end position="68"/>
    </location>
</feature>
<evidence type="ECO:0000256" key="2">
    <source>
        <dbReference type="ARBA" id="ARBA00004429"/>
    </source>
</evidence>
<proteinExistence type="predicted"/>
<evidence type="ECO:0000256" key="7">
    <source>
        <dbReference type="ARBA" id="ARBA00022989"/>
    </source>
</evidence>
<dbReference type="GO" id="GO:0042168">
    <property type="term" value="P:heme metabolic process"/>
    <property type="evidence" value="ECO:0007669"/>
    <property type="project" value="InterPro"/>
</dbReference>
<accession>C5CSD0</accession>
<comment type="pathway">
    <text evidence="3">Porphyrin-containing compound metabolism; protoheme biosynthesis.</text>
</comment>
<dbReference type="Gene3D" id="1.25.40.10">
    <property type="entry name" value="Tetratricopeptide repeat domain"/>
    <property type="match status" value="1"/>
</dbReference>